<reference evidence="2" key="1">
    <citation type="submission" date="2014-09" db="EMBL/GenBank/DDBJ databases">
        <authorList>
            <person name="Magalhaes I.L.F."/>
            <person name="Oliveira U."/>
            <person name="Santos F.R."/>
            <person name="Vidigal T.H.D.A."/>
            <person name="Brescovit A.D."/>
            <person name="Santos A.J."/>
        </authorList>
    </citation>
    <scope>NUCLEOTIDE SEQUENCE</scope>
    <source>
        <tissue evidence="2">Shoot tissue taken approximately 20 cm above the soil surface</tissue>
    </source>
</reference>
<evidence type="ECO:0000256" key="1">
    <source>
        <dbReference type="SAM" id="MobiDB-lite"/>
    </source>
</evidence>
<sequence>MNWASGANLAGDGAKIRRRRRILSTPGPGGVDGKSEHGSNSRRRAVP</sequence>
<accession>A0A0A9FN60</accession>
<dbReference type="EMBL" id="GBRH01184179">
    <property type="protein sequence ID" value="JAE13717.1"/>
    <property type="molecule type" value="Transcribed_RNA"/>
</dbReference>
<protein>
    <submittedName>
        <fullName evidence="2">Uncharacterized protein</fullName>
    </submittedName>
</protein>
<evidence type="ECO:0000313" key="2">
    <source>
        <dbReference type="EMBL" id="JAE13717.1"/>
    </source>
</evidence>
<feature type="region of interest" description="Disordered" evidence="1">
    <location>
        <begin position="1"/>
        <end position="47"/>
    </location>
</feature>
<proteinExistence type="predicted"/>
<reference evidence="2" key="2">
    <citation type="journal article" date="2015" name="Data Brief">
        <title>Shoot transcriptome of the giant reed, Arundo donax.</title>
        <authorList>
            <person name="Barrero R.A."/>
            <person name="Guerrero F.D."/>
            <person name="Moolhuijzen P."/>
            <person name="Goolsby J.A."/>
            <person name="Tidwell J."/>
            <person name="Bellgard S.E."/>
            <person name="Bellgard M.I."/>
        </authorList>
    </citation>
    <scope>NUCLEOTIDE SEQUENCE</scope>
    <source>
        <tissue evidence="2">Shoot tissue taken approximately 20 cm above the soil surface</tissue>
    </source>
</reference>
<dbReference type="AlphaFoldDB" id="A0A0A9FN60"/>
<name>A0A0A9FN60_ARUDO</name>
<organism evidence="2">
    <name type="scientific">Arundo donax</name>
    <name type="common">Giant reed</name>
    <name type="synonym">Donax arundinaceus</name>
    <dbReference type="NCBI Taxonomy" id="35708"/>
    <lineage>
        <taxon>Eukaryota</taxon>
        <taxon>Viridiplantae</taxon>
        <taxon>Streptophyta</taxon>
        <taxon>Embryophyta</taxon>
        <taxon>Tracheophyta</taxon>
        <taxon>Spermatophyta</taxon>
        <taxon>Magnoliopsida</taxon>
        <taxon>Liliopsida</taxon>
        <taxon>Poales</taxon>
        <taxon>Poaceae</taxon>
        <taxon>PACMAD clade</taxon>
        <taxon>Arundinoideae</taxon>
        <taxon>Arundineae</taxon>
        <taxon>Arundo</taxon>
    </lineage>
</organism>